<accession>A0ABM6LVF7</accession>
<evidence type="ECO:0000313" key="3">
    <source>
        <dbReference type="Proteomes" id="UP000197717"/>
    </source>
</evidence>
<keyword evidence="1" id="KW-1133">Transmembrane helix</keyword>
<proteinExistence type="predicted"/>
<organism evidence="2 3">
    <name type="scientific">Idiomarina piscisalsi</name>
    <dbReference type="NCBI Taxonomy" id="1096243"/>
    <lineage>
        <taxon>Bacteria</taxon>
        <taxon>Pseudomonadati</taxon>
        <taxon>Pseudomonadota</taxon>
        <taxon>Gammaproteobacteria</taxon>
        <taxon>Alteromonadales</taxon>
        <taxon>Idiomarinaceae</taxon>
        <taxon>Idiomarina</taxon>
    </lineage>
</organism>
<gene>
    <name evidence="2" type="ORF">CEW91_10785</name>
</gene>
<dbReference type="Proteomes" id="UP000197717">
    <property type="component" value="Chromosome"/>
</dbReference>
<dbReference type="RefSeq" id="WP_088768964.1">
    <property type="nucleotide sequence ID" value="NZ_CP022133.1"/>
</dbReference>
<sequence>MNTQRGFTLIELIIVIVLLAIVAGFSFQFVGIGAQMFSSGSERLQTIEKSRFAIERLTREIRGAVPNSVRVSGDCIEFVPAKVVGAYYATPIRPDSSNEMTLVTFAGSPDASNIGWALDGTERVFIYATRPNYIYADTPQRYANIDGAYSATSVDNNLPLEEGSQFAKESPLKRAYIGSPPVSFCLSAGSLFRISDYGWSQAQTEWTAGDLMATGVSSDEPFDVTANNQQSNNIVTIQLQFGDNAEEQVFYYREVHIPNAP</sequence>
<dbReference type="EMBL" id="CP022133">
    <property type="protein sequence ID" value="ASG66594.1"/>
    <property type="molecule type" value="Genomic_DNA"/>
</dbReference>
<name>A0ABM6LVF7_9GAMM</name>
<dbReference type="NCBIfam" id="TIGR02532">
    <property type="entry name" value="IV_pilin_GFxxxE"/>
    <property type="match status" value="1"/>
</dbReference>
<evidence type="ECO:0000256" key="1">
    <source>
        <dbReference type="SAM" id="Phobius"/>
    </source>
</evidence>
<protein>
    <submittedName>
        <fullName evidence="2">Pilus assembly protein</fullName>
    </submittedName>
</protein>
<evidence type="ECO:0000313" key="2">
    <source>
        <dbReference type="EMBL" id="ASG66594.1"/>
    </source>
</evidence>
<dbReference type="InterPro" id="IPR012902">
    <property type="entry name" value="N_methyl_site"/>
</dbReference>
<dbReference type="Pfam" id="PF07963">
    <property type="entry name" value="N_methyl"/>
    <property type="match status" value="1"/>
</dbReference>
<keyword evidence="3" id="KW-1185">Reference proteome</keyword>
<keyword evidence="1" id="KW-0812">Transmembrane</keyword>
<keyword evidence="1" id="KW-0472">Membrane</keyword>
<reference evidence="2 3" key="1">
    <citation type="submission" date="2017-06" db="EMBL/GenBank/DDBJ databases">
        <title>Complete genome sequence of Idiomarina piscisalsi strain 10PY1A isolated from soil of Soudi Arabia.</title>
        <authorList>
            <person name="Kim M.-C."/>
            <person name="Jung B.K."/>
            <person name="Budiyanto F."/>
            <person name="Nzila A."/>
            <person name="Shin J.-H."/>
        </authorList>
    </citation>
    <scope>NUCLEOTIDE SEQUENCE [LARGE SCALE GENOMIC DNA]</scope>
    <source>
        <strain evidence="2 3">10PY1A</strain>
    </source>
</reference>
<feature type="transmembrane region" description="Helical" evidence="1">
    <location>
        <begin position="12"/>
        <end position="37"/>
    </location>
</feature>